<dbReference type="Proteomes" id="UP000605361">
    <property type="component" value="Unassembled WGS sequence"/>
</dbReference>
<dbReference type="RefSeq" id="WP_195897414.1">
    <property type="nucleotide sequence ID" value="NZ_JADOGI010000067.1"/>
</dbReference>
<dbReference type="AlphaFoldDB" id="A0A931ABD8"/>
<gene>
    <name evidence="1" type="ORF">ITP53_22575</name>
</gene>
<evidence type="ECO:0000313" key="2">
    <source>
        <dbReference type="Proteomes" id="UP000605361"/>
    </source>
</evidence>
<organism evidence="1 2">
    <name type="scientific">Nonomuraea cypriaca</name>
    <dbReference type="NCBI Taxonomy" id="1187855"/>
    <lineage>
        <taxon>Bacteria</taxon>
        <taxon>Bacillati</taxon>
        <taxon>Actinomycetota</taxon>
        <taxon>Actinomycetes</taxon>
        <taxon>Streptosporangiales</taxon>
        <taxon>Streptosporangiaceae</taxon>
        <taxon>Nonomuraea</taxon>
    </lineage>
</organism>
<reference evidence="1" key="1">
    <citation type="submission" date="2020-11" db="EMBL/GenBank/DDBJ databases">
        <title>Whole-genome analyses of Nonomuraea sp. K274.</title>
        <authorList>
            <person name="Veyisoglu A."/>
        </authorList>
    </citation>
    <scope>NUCLEOTIDE SEQUENCE</scope>
    <source>
        <strain evidence="1">K274</strain>
    </source>
</reference>
<accession>A0A931ABD8</accession>
<protein>
    <submittedName>
        <fullName evidence="1">Uncharacterized protein</fullName>
    </submittedName>
</protein>
<keyword evidence="2" id="KW-1185">Reference proteome</keyword>
<dbReference type="EMBL" id="JADOGI010000067">
    <property type="protein sequence ID" value="MBF8188460.1"/>
    <property type="molecule type" value="Genomic_DNA"/>
</dbReference>
<sequence length="80" mass="9044">MESVEERIARLEQQVANLHRHLGIDPALVDDEGPFLPPEFYQALEEKKLIMAIKIYRKATGASLLVAKNTVEAMVRRAGR</sequence>
<evidence type="ECO:0000313" key="1">
    <source>
        <dbReference type="EMBL" id="MBF8188460.1"/>
    </source>
</evidence>
<name>A0A931ABD8_9ACTN</name>
<comment type="caution">
    <text evidence="1">The sequence shown here is derived from an EMBL/GenBank/DDBJ whole genome shotgun (WGS) entry which is preliminary data.</text>
</comment>
<proteinExistence type="predicted"/>